<proteinExistence type="predicted"/>
<dbReference type="AlphaFoldDB" id="A0A0A9AEW0"/>
<reference evidence="2" key="1">
    <citation type="submission" date="2014-09" db="EMBL/GenBank/DDBJ databases">
        <authorList>
            <person name="Magalhaes I.L.F."/>
            <person name="Oliveira U."/>
            <person name="Santos F.R."/>
            <person name="Vidigal T.H.D.A."/>
            <person name="Brescovit A.D."/>
            <person name="Santos A.J."/>
        </authorList>
    </citation>
    <scope>NUCLEOTIDE SEQUENCE</scope>
    <source>
        <tissue evidence="2">Shoot tissue taken approximately 20 cm above the soil surface</tissue>
    </source>
</reference>
<organism evidence="2">
    <name type="scientific">Arundo donax</name>
    <name type="common">Giant reed</name>
    <name type="synonym">Donax arundinaceus</name>
    <dbReference type="NCBI Taxonomy" id="35708"/>
    <lineage>
        <taxon>Eukaryota</taxon>
        <taxon>Viridiplantae</taxon>
        <taxon>Streptophyta</taxon>
        <taxon>Embryophyta</taxon>
        <taxon>Tracheophyta</taxon>
        <taxon>Spermatophyta</taxon>
        <taxon>Magnoliopsida</taxon>
        <taxon>Liliopsida</taxon>
        <taxon>Poales</taxon>
        <taxon>Poaceae</taxon>
        <taxon>PACMAD clade</taxon>
        <taxon>Arundinoideae</taxon>
        <taxon>Arundineae</taxon>
        <taxon>Arundo</taxon>
    </lineage>
</organism>
<reference evidence="2" key="2">
    <citation type="journal article" date="2015" name="Data Brief">
        <title>Shoot transcriptome of the giant reed, Arundo donax.</title>
        <authorList>
            <person name="Barrero R.A."/>
            <person name="Guerrero F.D."/>
            <person name="Moolhuijzen P."/>
            <person name="Goolsby J.A."/>
            <person name="Tidwell J."/>
            <person name="Bellgard S.E."/>
            <person name="Bellgard M.I."/>
        </authorList>
    </citation>
    <scope>NUCLEOTIDE SEQUENCE</scope>
    <source>
        <tissue evidence="2">Shoot tissue taken approximately 20 cm above the soil surface</tissue>
    </source>
</reference>
<evidence type="ECO:0000313" key="2">
    <source>
        <dbReference type="EMBL" id="JAD48448.1"/>
    </source>
</evidence>
<feature type="compositionally biased region" description="Polar residues" evidence="1">
    <location>
        <begin position="60"/>
        <end position="72"/>
    </location>
</feature>
<accession>A0A0A9AEW0</accession>
<protein>
    <submittedName>
        <fullName evidence="2">Uncharacterized protein</fullName>
    </submittedName>
</protein>
<sequence>MPPSPSASLTASSSMLIAARLKMKKGAKQKRMNVTMWTYMLPKPSLLMFHPNTQQLQNTERYASEMSSQRSNRPPIHCGLRSSPPCPSLGANEYLCSRVFRWSRGLLELLCDSSSACGWAS</sequence>
<dbReference type="EMBL" id="GBRH01249447">
    <property type="protein sequence ID" value="JAD48448.1"/>
    <property type="molecule type" value="Transcribed_RNA"/>
</dbReference>
<feature type="region of interest" description="Disordered" evidence="1">
    <location>
        <begin position="60"/>
        <end position="79"/>
    </location>
</feature>
<evidence type="ECO:0000256" key="1">
    <source>
        <dbReference type="SAM" id="MobiDB-lite"/>
    </source>
</evidence>
<name>A0A0A9AEW0_ARUDO</name>